<dbReference type="EMBL" id="MSFO01000002">
    <property type="protein sequence ID" value="PLB53138.1"/>
    <property type="molecule type" value="Genomic_DNA"/>
</dbReference>
<reference evidence="2 3" key="1">
    <citation type="submission" date="2016-12" db="EMBL/GenBank/DDBJ databases">
        <title>The genomes of Aspergillus section Nigri reveals drivers in fungal speciation.</title>
        <authorList>
            <consortium name="DOE Joint Genome Institute"/>
            <person name="Vesth T.C."/>
            <person name="Nybo J."/>
            <person name="Theobald S."/>
            <person name="Brandl J."/>
            <person name="Frisvad J.C."/>
            <person name="Nielsen K.F."/>
            <person name="Lyhne E.K."/>
            <person name="Kogle M.E."/>
            <person name="Kuo A."/>
            <person name="Riley R."/>
            <person name="Clum A."/>
            <person name="Nolan M."/>
            <person name="Lipzen A."/>
            <person name="Salamov A."/>
            <person name="Henrissat B."/>
            <person name="Wiebenga A."/>
            <person name="De Vries R.P."/>
            <person name="Grigoriev I.V."/>
            <person name="Mortensen U.H."/>
            <person name="Andersen M.R."/>
            <person name="Baker S.E."/>
        </authorList>
    </citation>
    <scope>NUCLEOTIDE SEQUENCE [LARGE SCALE GENOMIC DNA]</scope>
    <source>
        <strain evidence="2 3">IBT 23096</strain>
    </source>
</reference>
<accession>A0A2I2GJS7</accession>
<feature type="region of interest" description="Disordered" evidence="1">
    <location>
        <begin position="169"/>
        <end position="511"/>
    </location>
</feature>
<feature type="compositionally biased region" description="Basic and acidic residues" evidence="1">
    <location>
        <begin position="443"/>
        <end position="456"/>
    </location>
</feature>
<feature type="non-terminal residue" evidence="2">
    <location>
        <position position="511"/>
    </location>
</feature>
<feature type="compositionally biased region" description="Pro residues" evidence="1">
    <location>
        <begin position="80"/>
        <end position="89"/>
    </location>
</feature>
<feature type="compositionally biased region" description="Polar residues" evidence="1">
    <location>
        <begin position="242"/>
        <end position="251"/>
    </location>
</feature>
<feature type="region of interest" description="Disordered" evidence="1">
    <location>
        <begin position="1"/>
        <end position="124"/>
    </location>
</feature>
<proteinExistence type="predicted"/>
<evidence type="ECO:0000256" key="1">
    <source>
        <dbReference type="SAM" id="MobiDB-lite"/>
    </source>
</evidence>
<feature type="compositionally biased region" description="Polar residues" evidence="1">
    <location>
        <begin position="394"/>
        <end position="408"/>
    </location>
</feature>
<feature type="compositionally biased region" description="Polar residues" evidence="1">
    <location>
        <begin position="460"/>
        <end position="483"/>
    </location>
</feature>
<feature type="compositionally biased region" description="Polar residues" evidence="1">
    <location>
        <begin position="321"/>
        <end position="337"/>
    </location>
</feature>
<keyword evidence="3" id="KW-1185">Reference proteome</keyword>
<feature type="compositionally biased region" description="Polar residues" evidence="1">
    <location>
        <begin position="1"/>
        <end position="12"/>
    </location>
</feature>
<name>A0A2I2GJS7_9EURO</name>
<feature type="compositionally biased region" description="Polar residues" evidence="1">
    <location>
        <begin position="216"/>
        <end position="225"/>
    </location>
</feature>
<feature type="compositionally biased region" description="Pro residues" evidence="1">
    <location>
        <begin position="55"/>
        <end position="67"/>
    </location>
</feature>
<dbReference type="RefSeq" id="XP_024708440.1">
    <property type="nucleotide sequence ID" value="XM_024845492.1"/>
</dbReference>
<sequence>MLLTLKPSSQNGVKGPPHDYAIVRQSIPAAPRASSPPPATSEPQTQSMESSRRGLPPPSALTLPPPDVAFAAGNPMSQQPLPPRPPPQRPDSDASYYSWLEAKAEEDRRKQEEEKTRQETLRLEQRRIEQSMLRDSLHAGVPPHMIPLIFAGISQGGVPQSVLEVSQQYMAQSAVPPPPRGPPAPSSMPGLSHSSSQRRPPHARRDSRSIPSSSSHPYVTSTQQPVPGPGVLLSQPLHAPAPSSTPQSMGRSSDPRAAPTMSRLNTGESQGSQQQPAINLSNVHYAPGSSVPLSQPAGGKSDSQPRQSPPSLYFHHWVPPAQSQPNTPRNRQESPGASQAPRRPDYQNSPGRKRKAQGPHQQAPLPSSRPSDHRPGSSQNSRSGSPMISARPAEQSSHTRQRSDTSNPYDPRIPDHHGPEPSSRRASVTRPTIRTMTSAEETGSERGYSRTEDQDRSGYPSRSESHANYSHPASQGPYASSVGTAPPDSDADSSPGHSPRTGSPRRLRRSG</sequence>
<comment type="caution">
    <text evidence="2">The sequence shown here is derived from an EMBL/GenBank/DDBJ whole genome shotgun (WGS) entry which is preliminary data.</text>
</comment>
<evidence type="ECO:0000313" key="3">
    <source>
        <dbReference type="Proteomes" id="UP000234275"/>
    </source>
</evidence>
<dbReference type="OrthoDB" id="20105at2759"/>
<feature type="compositionally biased region" description="Polar residues" evidence="1">
    <location>
        <begin position="301"/>
        <end position="310"/>
    </location>
</feature>
<feature type="compositionally biased region" description="Polar residues" evidence="1">
    <location>
        <begin position="376"/>
        <end position="386"/>
    </location>
</feature>
<feature type="compositionally biased region" description="Basic and acidic residues" evidence="1">
    <location>
        <begin position="412"/>
        <end position="423"/>
    </location>
</feature>
<evidence type="ECO:0000313" key="2">
    <source>
        <dbReference type="EMBL" id="PLB53138.1"/>
    </source>
</evidence>
<dbReference type="Proteomes" id="UP000234275">
    <property type="component" value="Unassembled WGS sequence"/>
</dbReference>
<gene>
    <name evidence="2" type="ORF">P170DRAFT_379605</name>
</gene>
<feature type="compositionally biased region" description="Polar residues" evidence="1">
    <location>
        <begin position="424"/>
        <end position="441"/>
    </location>
</feature>
<organism evidence="2 3">
    <name type="scientific">Aspergillus steynii IBT 23096</name>
    <dbReference type="NCBI Taxonomy" id="1392250"/>
    <lineage>
        <taxon>Eukaryota</taxon>
        <taxon>Fungi</taxon>
        <taxon>Dikarya</taxon>
        <taxon>Ascomycota</taxon>
        <taxon>Pezizomycotina</taxon>
        <taxon>Eurotiomycetes</taxon>
        <taxon>Eurotiomycetidae</taxon>
        <taxon>Eurotiales</taxon>
        <taxon>Aspergillaceae</taxon>
        <taxon>Aspergillus</taxon>
        <taxon>Aspergillus subgen. Circumdati</taxon>
    </lineage>
</organism>
<dbReference type="VEuPathDB" id="FungiDB:P170DRAFT_379605"/>
<feature type="compositionally biased region" description="Basic and acidic residues" evidence="1">
    <location>
        <begin position="102"/>
        <end position="124"/>
    </location>
</feature>
<dbReference type="GeneID" id="36553191"/>
<feature type="compositionally biased region" description="Polar residues" evidence="1">
    <location>
        <begin position="262"/>
        <end position="282"/>
    </location>
</feature>
<feature type="compositionally biased region" description="Pro residues" evidence="1">
    <location>
        <begin position="175"/>
        <end position="186"/>
    </location>
</feature>
<dbReference type="STRING" id="1392250.A0A2I2GJS7"/>
<protein>
    <submittedName>
        <fullName evidence="2">Uncharacterized protein</fullName>
    </submittedName>
</protein>
<dbReference type="AlphaFoldDB" id="A0A2I2GJS7"/>